<reference evidence="2 3" key="1">
    <citation type="submission" date="2019-03" db="EMBL/GenBank/DDBJ databases">
        <title>First draft genome of Liparis tanakae, snailfish: a comprehensive survey of snailfish specific genes.</title>
        <authorList>
            <person name="Kim W."/>
            <person name="Song I."/>
            <person name="Jeong J.-H."/>
            <person name="Kim D."/>
            <person name="Kim S."/>
            <person name="Ryu S."/>
            <person name="Song J.Y."/>
            <person name="Lee S.K."/>
        </authorList>
    </citation>
    <scope>NUCLEOTIDE SEQUENCE [LARGE SCALE GENOMIC DNA]</scope>
    <source>
        <tissue evidence="2">Muscle</tissue>
    </source>
</reference>
<feature type="compositionally biased region" description="Gly residues" evidence="1">
    <location>
        <begin position="124"/>
        <end position="133"/>
    </location>
</feature>
<evidence type="ECO:0000256" key="1">
    <source>
        <dbReference type="SAM" id="MobiDB-lite"/>
    </source>
</evidence>
<feature type="compositionally biased region" description="Basic and acidic residues" evidence="1">
    <location>
        <begin position="104"/>
        <end position="123"/>
    </location>
</feature>
<protein>
    <submittedName>
        <fullName evidence="2">Uncharacterized protein</fullName>
    </submittedName>
</protein>
<name>A0A4Z2H236_9TELE</name>
<evidence type="ECO:0000313" key="3">
    <source>
        <dbReference type="Proteomes" id="UP000314294"/>
    </source>
</evidence>
<gene>
    <name evidence="2" type="ORF">EYF80_030127</name>
</gene>
<organism evidence="2 3">
    <name type="scientific">Liparis tanakae</name>
    <name type="common">Tanaka's snailfish</name>
    <dbReference type="NCBI Taxonomy" id="230148"/>
    <lineage>
        <taxon>Eukaryota</taxon>
        <taxon>Metazoa</taxon>
        <taxon>Chordata</taxon>
        <taxon>Craniata</taxon>
        <taxon>Vertebrata</taxon>
        <taxon>Euteleostomi</taxon>
        <taxon>Actinopterygii</taxon>
        <taxon>Neopterygii</taxon>
        <taxon>Teleostei</taxon>
        <taxon>Neoteleostei</taxon>
        <taxon>Acanthomorphata</taxon>
        <taxon>Eupercaria</taxon>
        <taxon>Perciformes</taxon>
        <taxon>Cottioidei</taxon>
        <taxon>Cottales</taxon>
        <taxon>Liparidae</taxon>
        <taxon>Liparis</taxon>
    </lineage>
</organism>
<feature type="region of interest" description="Disordered" evidence="1">
    <location>
        <begin position="55"/>
        <end position="133"/>
    </location>
</feature>
<dbReference type="EMBL" id="SRLO01000351">
    <property type="protein sequence ID" value="TNN59641.1"/>
    <property type="molecule type" value="Genomic_DNA"/>
</dbReference>
<keyword evidence="3" id="KW-1185">Reference proteome</keyword>
<accession>A0A4Z2H236</accession>
<dbReference type="AlphaFoldDB" id="A0A4Z2H236"/>
<dbReference type="Proteomes" id="UP000314294">
    <property type="component" value="Unassembled WGS sequence"/>
</dbReference>
<evidence type="ECO:0000313" key="2">
    <source>
        <dbReference type="EMBL" id="TNN59641.1"/>
    </source>
</evidence>
<proteinExistence type="predicted"/>
<comment type="caution">
    <text evidence="2">The sequence shown here is derived from an EMBL/GenBank/DDBJ whole genome shotgun (WGS) entry which is preliminary data.</text>
</comment>
<sequence length="133" mass="14342">MNNSAATASQSFSLTIKLAADQPVNKRIPRVGRSRPSACRSELELVGSSLRYRVKMKRKQDEDKETAGRTSSVGGGGAPLFTIIFHSNTRNKVPLAAEEGGGGSERRERGTEERRTESDRGDRSVGGGGSIRH</sequence>